<reference evidence="3 5" key="1">
    <citation type="submission" date="2015-12" db="EMBL/GenBank/DDBJ databases">
        <title>Draft genome sequence of Acidibacillus ferrooxidans ITV001, isolated from a chalcopyrite acid mine drainage site in Brazil.</title>
        <authorList>
            <person name="Dall'Agnol H."/>
            <person name="Nancucheo I."/>
            <person name="Johnson B."/>
            <person name="Oliveira R."/>
            <person name="Leite L."/>
            <person name="Pylro V."/>
            <person name="Nunes G.L."/>
            <person name="Tzotzos G."/>
            <person name="Fernandes G.R."/>
            <person name="Dutra J."/>
            <person name="Orellana S.C."/>
            <person name="Oliveira G."/>
        </authorList>
    </citation>
    <scope>NUCLEOTIDE SEQUENCE [LARGE SCALE GENOMIC DNA]</scope>
    <source>
        <strain evidence="3">ITV001</strain>
        <strain evidence="5">ITV01</strain>
    </source>
</reference>
<feature type="domain" description="Helix-turn-helix" evidence="2">
    <location>
        <begin position="11"/>
        <end position="59"/>
    </location>
</feature>
<dbReference type="SUPFAM" id="SSF46955">
    <property type="entry name" value="Putative DNA-binding domain"/>
    <property type="match status" value="1"/>
</dbReference>
<dbReference type="RefSeq" id="WP_067714065.1">
    <property type="nucleotide sequence ID" value="NZ_LPVJ01000019.1"/>
</dbReference>
<dbReference type="EMBL" id="LPVJ01000019">
    <property type="protein sequence ID" value="KUO96253.1"/>
    <property type="molecule type" value="Genomic_DNA"/>
</dbReference>
<protein>
    <recommendedName>
        <fullName evidence="2">Helix-turn-helix domain-containing protein</fullName>
    </recommendedName>
</protein>
<dbReference type="GO" id="GO:0003677">
    <property type="term" value="F:DNA binding"/>
    <property type="evidence" value="ECO:0007669"/>
    <property type="project" value="InterPro"/>
</dbReference>
<evidence type="ECO:0000313" key="3">
    <source>
        <dbReference type="EMBL" id="KUO95208.1"/>
    </source>
</evidence>
<dbReference type="AlphaFoldDB" id="A0A117SXF6"/>
<organism evidence="3 5">
    <name type="scientific">Ferroacidibacillus organovorans</name>
    <dbReference type="NCBI Taxonomy" id="1765683"/>
    <lineage>
        <taxon>Bacteria</taxon>
        <taxon>Bacillati</taxon>
        <taxon>Bacillota</taxon>
        <taxon>Bacilli</taxon>
        <taxon>Bacillales</taxon>
        <taxon>Alicyclobacillaceae</taxon>
        <taxon>Ferroacidibacillus</taxon>
    </lineage>
</organism>
<dbReference type="EMBL" id="LPVJ01000055">
    <property type="protein sequence ID" value="KUO95208.1"/>
    <property type="molecule type" value="Genomic_DNA"/>
</dbReference>
<dbReference type="Pfam" id="PF12728">
    <property type="entry name" value="HTH_17"/>
    <property type="match status" value="1"/>
</dbReference>
<evidence type="ECO:0000256" key="1">
    <source>
        <dbReference type="SAM" id="MobiDB-lite"/>
    </source>
</evidence>
<accession>A0A117SXF6</accession>
<proteinExistence type="predicted"/>
<comment type="caution">
    <text evidence="3">The sequence shown here is derived from an EMBL/GenBank/DDBJ whole genome shotgun (WGS) entry which is preliminary data.</text>
</comment>
<dbReference type="InterPro" id="IPR009061">
    <property type="entry name" value="DNA-bd_dom_put_sf"/>
</dbReference>
<dbReference type="Proteomes" id="UP000053557">
    <property type="component" value="Unassembled WGS sequence"/>
</dbReference>
<name>A0A117SXF6_9BACL</name>
<sequence length="88" mass="9645">MIEMAQDSPLMLTPHEAAEILRVSPQHVYSLAAQGLIPCVRVGRAVRIERVALTEFIRTGGRTYAGGWKRQASSPTIVKSSGRRGNNK</sequence>
<evidence type="ECO:0000259" key="2">
    <source>
        <dbReference type="Pfam" id="PF12728"/>
    </source>
</evidence>
<dbReference type="NCBIfam" id="TIGR01764">
    <property type="entry name" value="excise"/>
    <property type="match status" value="1"/>
</dbReference>
<evidence type="ECO:0000313" key="5">
    <source>
        <dbReference type="Proteomes" id="UP000053557"/>
    </source>
</evidence>
<dbReference type="InterPro" id="IPR041657">
    <property type="entry name" value="HTH_17"/>
</dbReference>
<feature type="region of interest" description="Disordered" evidence="1">
    <location>
        <begin position="67"/>
        <end position="88"/>
    </location>
</feature>
<dbReference type="InterPro" id="IPR010093">
    <property type="entry name" value="SinI_DNA-bd"/>
</dbReference>
<gene>
    <name evidence="4" type="ORF">ATW55_03260</name>
    <name evidence="3" type="ORF">ATW55_15370</name>
</gene>
<evidence type="ECO:0000313" key="4">
    <source>
        <dbReference type="EMBL" id="KUO96253.1"/>
    </source>
</evidence>
<keyword evidence="5" id="KW-1185">Reference proteome</keyword>